<sequence>MTQGDSPLQPTAHSLRALATCALVLVALVFPAGNASAQSAQAVPDDYYRAEFVIFERIVDPETLDERMAGREIAPTTPPGDTLWAVSEQGEVTTTLNLAPEQDLYLKTAAQRLERSGRYRVLMTAGWYQSFPPDYEGPPLRVALGDWIAGAGQREIEGTLTIRRQRYLHVSAELNHWRAAPVSTPMPVAGPEETPMATGEDPMLPGEQAAPARTPLELVTWIRETRRMRSEEIHLLDSPTIGVLVFFKRVGAED</sequence>
<evidence type="ECO:0000313" key="3">
    <source>
        <dbReference type="Proteomes" id="UP000189339"/>
    </source>
</evidence>
<dbReference type="Pfam" id="PF10972">
    <property type="entry name" value="CsiV"/>
    <property type="match status" value="1"/>
</dbReference>
<organism evidence="2 3">
    <name type="scientific">Marinobacter lutaoensis</name>
    <dbReference type="NCBI Taxonomy" id="135739"/>
    <lineage>
        <taxon>Bacteria</taxon>
        <taxon>Pseudomonadati</taxon>
        <taxon>Pseudomonadota</taxon>
        <taxon>Gammaproteobacteria</taxon>
        <taxon>Pseudomonadales</taxon>
        <taxon>Marinobacteraceae</taxon>
        <taxon>Marinobacter</taxon>
    </lineage>
</organism>
<feature type="chain" id="PRO_5012550311" description="5'-methylthioadenosine phosphorylase" evidence="1">
    <location>
        <begin position="38"/>
        <end position="254"/>
    </location>
</feature>
<evidence type="ECO:0000256" key="1">
    <source>
        <dbReference type="SAM" id="SignalP"/>
    </source>
</evidence>
<accession>A0A1V2DWU2</accession>
<dbReference type="InterPro" id="IPR021241">
    <property type="entry name" value="CsiV"/>
</dbReference>
<dbReference type="AlphaFoldDB" id="A0A1V2DWU2"/>
<evidence type="ECO:0008006" key="4">
    <source>
        <dbReference type="Google" id="ProtNLM"/>
    </source>
</evidence>
<reference evidence="2 3" key="1">
    <citation type="submission" date="2016-12" db="EMBL/GenBank/DDBJ databases">
        <title>Marinobacter lutaoensis whole genome sequencing.</title>
        <authorList>
            <person name="Verma A."/>
            <person name="Krishnamurthi S."/>
        </authorList>
    </citation>
    <scope>NUCLEOTIDE SEQUENCE [LARGE SCALE GENOMIC DNA]</scope>
    <source>
        <strain evidence="2 3">T5054</strain>
    </source>
</reference>
<keyword evidence="3" id="KW-1185">Reference proteome</keyword>
<proteinExistence type="predicted"/>
<name>A0A1V2DWU2_9GAMM</name>
<gene>
    <name evidence="2" type="ORF">BTO32_01550</name>
</gene>
<dbReference type="STRING" id="135739.BTO32_01550"/>
<feature type="signal peptide" evidence="1">
    <location>
        <begin position="1"/>
        <end position="37"/>
    </location>
</feature>
<evidence type="ECO:0000313" key="2">
    <source>
        <dbReference type="EMBL" id="ONF45183.1"/>
    </source>
</evidence>
<protein>
    <recommendedName>
        <fullName evidence="4">5'-methylthioadenosine phosphorylase</fullName>
    </recommendedName>
</protein>
<dbReference type="EMBL" id="MSCW01000001">
    <property type="protein sequence ID" value="ONF45183.1"/>
    <property type="molecule type" value="Genomic_DNA"/>
</dbReference>
<dbReference type="Proteomes" id="UP000189339">
    <property type="component" value="Unassembled WGS sequence"/>
</dbReference>
<comment type="caution">
    <text evidence="2">The sequence shown here is derived from an EMBL/GenBank/DDBJ whole genome shotgun (WGS) entry which is preliminary data.</text>
</comment>
<keyword evidence="1" id="KW-0732">Signal</keyword>
<dbReference type="OrthoDB" id="5566524at2"/>